<evidence type="ECO:0000313" key="2">
    <source>
        <dbReference type="EMBL" id="EXM15005.1"/>
    </source>
</evidence>
<feature type="domain" description="NACHT" evidence="1">
    <location>
        <begin position="402"/>
        <end position="514"/>
    </location>
</feature>
<dbReference type="InterPro" id="IPR007111">
    <property type="entry name" value="NACHT_NTPase"/>
</dbReference>
<proteinExistence type="predicted"/>
<reference evidence="2" key="2">
    <citation type="submission" date="2012-05" db="EMBL/GenBank/DDBJ databases">
        <title>The Genome Annotation of Fusarium oxysporum Cotton.</title>
        <authorList>
            <consortium name="The Broad Institute Genomics Platform"/>
            <person name="Ma L.-J."/>
            <person name="Corby-Kistler H."/>
            <person name="Broz K."/>
            <person name="Gale L.R."/>
            <person name="Jonkers W."/>
            <person name="O'Donnell K."/>
            <person name="Ploetz R."/>
            <person name="Steinberg C."/>
            <person name="Schwartz D.C."/>
            <person name="VanEtten H."/>
            <person name="Zhou S."/>
            <person name="Young S.K."/>
            <person name="Zeng Q."/>
            <person name="Gargeya S."/>
            <person name="Fitzgerald M."/>
            <person name="Abouelleil A."/>
            <person name="Alvarado L."/>
            <person name="Chapman S.B."/>
            <person name="Gainer-Dewar J."/>
            <person name="Goldberg J."/>
            <person name="Griggs A."/>
            <person name="Gujja S."/>
            <person name="Hansen M."/>
            <person name="Howarth C."/>
            <person name="Imamovic A."/>
            <person name="Ireland A."/>
            <person name="Larimer J."/>
            <person name="McCowan C."/>
            <person name="Murphy C."/>
            <person name="Pearson M."/>
            <person name="Poon T.W."/>
            <person name="Priest M."/>
            <person name="Roberts A."/>
            <person name="Saif S."/>
            <person name="Shea T."/>
            <person name="Sykes S."/>
            <person name="Wortman J."/>
            <person name="Nusbaum C."/>
            <person name="Birren B."/>
        </authorList>
    </citation>
    <scope>NUCLEOTIDE SEQUENCE</scope>
    <source>
        <strain evidence="2">25433</strain>
    </source>
</reference>
<dbReference type="PANTHER" id="PTHR46844">
    <property type="entry name" value="SLR5058 PROTEIN"/>
    <property type="match status" value="1"/>
</dbReference>
<dbReference type="Pfam" id="PF13646">
    <property type="entry name" value="HEAT_2"/>
    <property type="match status" value="1"/>
</dbReference>
<reference evidence="2" key="1">
    <citation type="submission" date="2011-11" db="EMBL/GenBank/DDBJ databases">
        <title>The Genome Sequence of Fusarium oxysporum Cotton.</title>
        <authorList>
            <consortium name="The Broad Institute Genome Sequencing Platform"/>
            <person name="Ma L.-J."/>
            <person name="Gale L.R."/>
            <person name="Schwartz D.C."/>
            <person name="Zhou S."/>
            <person name="Corby-Kistler H."/>
            <person name="Young S.K."/>
            <person name="Zeng Q."/>
            <person name="Gargeya S."/>
            <person name="Fitzgerald M."/>
            <person name="Haas B."/>
            <person name="Abouelleil A."/>
            <person name="Alvarado L."/>
            <person name="Arachchi H.M."/>
            <person name="Berlin A."/>
            <person name="Brown A."/>
            <person name="Chapman S.B."/>
            <person name="Chen Z."/>
            <person name="Dunbar C."/>
            <person name="Freedman E."/>
            <person name="Gearin G."/>
            <person name="Goldberg J."/>
            <person name="Griggs A."/>
            <person name="Gujja S."/>
            <person name="Heiman D."/>
            <person name="Howarth C."/>
            <person name="Larson L."/>
            <person name="Lui A."/>
            <person name="MacDonald P.J.P."/>
            <person name="Montmayeur A."/>
            <person name="Murphy C."/>
            <person name="Neiman D."/>
            <person name="Pearson M."/>
            <person name="Priest M."/>
            <person name="Roberts A."/>
            <person name="Saif S."/>
            <person name="Shea T."/>
            <person name="Shenoy N."/>
            <person name="Sisk P."/>
            <person name="Stolte C."/>
            <person name="Sykes S."/>
            <person name="Wortman J."/>
            <person name="Nusbaum C."/>
            <person name="Birren B."/>
        </authorList>
    </citation>
    <scope>NUCLEOTIDE SEQUENCE [LARGE SCALE GENOMIC DNA]</scope>
    <source>
        <strain evidence="2">25433</strain>
    </source>
</reference>
<dbReference type="EMBL" id="JH658035">
    <property type="protein sequence ID" value="EXM15005.1"/>
    <property type="molecule type" value="Genomic_DNA"/>
</dbReference>
<dbReference type="InterPro" id="IPR027417">
    <property type="entry name" value="P-loop_NTPase"/>
</dbReference>
<dbReference type="InterPro" id="IPR011989">
    <property type="entry name" value="ARM-like"/>
</dbReference>
<dbReference type="PROSITE" id="PS50837">
    <property type="entry name" value="NACHT"/>
    <property type="match status" value="1"/>
</dbReference>
<evidence type="ECO:0000259" key="1">
    <source>
        <dbReference type="PROSITE" id="PS50837"/>
    </source>
</evidence>
<protein>
    <recommendedName>
        <fullName evidence="1">NACHT domain-containing protein</fullName>
    </recommendedName>
</protein>
<dbReference type="SUPFAM" id="SSF52540">
    <property type="entry name" value="P-loop containing nucleoside triphosphate hydrolases"/>
    <property type="match status" value="1"/>
</dbReference>
<dbReference type="Pfam" id="PF05729">
    <property type="entry name" value="NACHT"/>
    <property type="match status" value="1"/>
</dbReference>
<organism evidence="2">
    <name type="scientific">Fusarium oxysporum f. sp. vasinfectum 25433</name>
    <dbReference type="NCBI Taxonomy" id="1089449"/>
    <lineage>
        <taxon>Eukaryota</taxon>
        <taxon>Fungi</taxon>
        <taxon>Dikarya</taxon>
        <taxon>Ascomycota</taxon>
        <taxon>Pezizomycotina</taxon>
        <taxon>Sordariomycetes</taxon>
        <taxon>Hypocreomycetidae</taxon>
        <taxon>Hypocreales</taxon>
        <taxon>Nectriaceae</taxon>
        <taxon>Fusarium</taxon>
        <taxon>Fusarium oxysporum species complex</taxon>
    </lineage>
</organism>
<gene>
    <name evidence="2" type="ORF">FOTG_16623</name>
</gene>
<dbReference type="HOGENOM" id="CLU_268627_0_0_1"/>
<dbReference type="InterPro" id="IPR016024">
    <property type="entry name" value="ARM-type_fold"/>
</dbReference>
<dbReference type="Gene3D" id="3.40.50.300">
    <property type="entry name" value="P-loop containing nucleotide triphosphate hydrolases"/>
    <property type="match status" value="1"/>
</dbReference>
<accession>X0M2W0</accession>
<dbReference type="AlphaFoldDB" id="X0M2W0"/>
<name>X0M2W0_FUSOX</name>
<sequence>MAKIPSAEAREQLEEKTFDRVLDIITQTSLHRRSPKLFIIYAHSNESLGINAHQDVVKGYISWFKKILFNVDSDKSPHGYGPVMETAHDGASNDIITNQLCLLPTSWDKRNVDYVLVFYSKLLARYMKYEREYSIQIDNQPSRTYSEALFEACNKYNGQNQDRSQKAYENDIRHLQKAYREKMGSEFHHVLTELALLRFRNRGKVPCYTVPIILFEDEKWDHEDKWDANFVEMSETELRVPVKFRELYQSFLKILLRFEPLEGDRPLIEAFLKCFETSVAKLKTSAMNATEYQTYFDVNVSKALRRLQDGTEYRMERPLTIGGVRDVLNVRALDHTFLKRVSGEDISWDLNDIDLEISERPGLENRKSRANRENENAGDGKISLHSLFNKRELEDIKEIRPNRIFIRGKPGVGKSVLCRRIMYEYSWHQMLRSRFELVILIPVRKLDIKDFSRILFEEYFRAVVKGREMSEFLKNLILEARELQKHKILVVLDGLDEARGWDREKRALLEKLLKLPTVLVTSRVTDDANNIPFDLWVNAVGLSMENVKAYLNNRAIIPTSTTARAIERFIGDYPAVREISQVPIYLDIICSSWDELSGRVPRSTALLEPRHNEQPTITSLYQGVVRSLWRKDIPLLHKFDNGELVDNEIVMAVRDFGRVERLVEPEIMVLEQIAITMMKENKLEFTEQDVADAIFLLESTHGPIPLTLERNLRKLSILRSSSTYSQRRYHFVHLTFQEYFAAKYVAHDPGRIKAYLKSYKYHPRFEMLWRFVPGLLSDPTPFFNFIEEEPLDLLGLTHERLVMHCLSEVDASTELPIRRDLKKRLTQWLLFECHFTGSSLLARDSQFPDEALSTALEIASSPERSKIRTGILEALQHSRAKFSDKTISALTALFKDNKSSVRSAAASALRGQATLSDAVILDLVAMLKDRDWNVRSAAAETLGGRANLSEAVVSAIVALLTDNDSNIQSAAAGAMRRQANFLGSYSTAER</sequence>
<dbReference type="PANTHER" id="PTHR46844:SF1">
    <property type="entry name" value="SLR5058 PROTEIN"/>
    <property type="match status" value="1"/>
</dbReference>
<dbReference type="Proteomes" id="UP000030701">
    <property type="component" value="Unassembled WGS sequence"/>
</dbReference>
<dbReference type="SUPFAM" id="SSF48371">
    <property type="entry name" value="ARM repeat"/>
    <property type="match status" value="1"/>
</dbReference>
<dbReference type="Gene3D" id="1.25.10.10">
    <property type="entry name" value="Leucine-rich Repeat Variant"/>
    <property type="match status" value="1"/>
</dbReference>